<evidence type="ECO:0000313" key="2">
    <source>
        <dbReference type="Proteomes" id="UP001230005"/>
    </source>
</evidence>
<protein>
    <submittedName>
        <fullName evidence="1">Phosphoribosylaminoimidazole-succinocarboxamide synthase</fullName>
    </submittedName>
</protein>
<keyword evidence="2" id="KW-1185">Reference proteome</keyword>
<dbReference type="EMBL" id="JAUSUG010000006">
    <property type="protein sequence ID" value="MDQ0254476.1"/>
    <property type="molecule type" value="Genomic_DNA"/>
</dbReference>
<name>A0ABT9ZTA4_9BACI</name>
<proteinExistence type="predicted"/>
<organism evidence="1 2">
    <name type="scientific">Evansella vedderi</name>
    <dbReference type="NCBI Taxonomy" id="38282"/>
    <lineage>
        <taxon>Bacteria</taxon>
        <taxon>Bacillati</taxon>
        <taxon>Bacillota</taxon>
        <taxon>Bacilli</taxon>
        <taxon>Bacillales</taxon>
        <taxon>Bacillaceae</taxon>
        <taxon>Evansella</taxon>
    </lineage>
</organism>
<comment type="caution">
    <text evidence="1">The sequence shown here is derived from an EMBL/GenBank/DDBJ whole genome shotgun (WGS) entry which is preliminary data.</text>
</comment>
<gene>
    <name evidence="1" type="ORF">J2S74_001855</name>
</gene>
<evidence type="ECO:0000313" key="1">
    <source>
        <dbReference type="EMBL" id="MDQ0254476.1"/>
    </source>
</evidence>
<sequence length="67" mass="7745">MAFTNLGIKEKRYITEDITGSKGLTVDFHEEFQLLMELNLIIIDEVESCRFYSLHTLEAWGTDHALP</sequence>
<reference evidence="1 2" key="1">
    <citation type="submission" date="2023-07" db="EMBL/GenBank/DDBJ databases">
        <title>Genomic Encyclopedia of Type Strains, Phase IV (KMG-IV): sequencing the most valuable type-strain genomes for metagenomic binning, comparative biology and taxonomic classification.</title>
        <authorList>
            <person name="Goeker M."/>
        </authorList>
    </citation>
    <scope>NUCLEOTIDE SEQUENCE [LARGE SCALE GENOMIC DNA]</scope>
    <source>
        <strain evidence="1 2">DSM 9768</strain>
    </source>
</reference>
<accession>A0ABT9ZTA4</accession>
<dbReference type="Proteomes" id="UP001230005">
    <property type="component" value="Unassembled WGS sequence"/>
</dbReference>